<feature type="chain" id="PRO_5021263208" evidence="2">
    <location>
        <begin position="24"/>
        <end position="419"/>
    </location>
</feature>
<dbReference type="AlphaFoldDB" id="A0A501PY88"/>
<comment type="similarity">
    <text evidence="1">Belongs to the outer membrane factor (OMF) (TC 1.B.17) family.</text>
</comment>
<gene>
    <name evidence="3" type="ORF">FJA49_14440</name>
</gene>
<dbReference type="GO" id="GO:0015562">
    <property type="term" value="F:efflux transmembrane transporter activity"/>
    <property type="evidence" value="ECO:0007669"/>
    <property type="project" value="InterPro"/>
</dbReference>
<evidence type="ECO:0000313" key="4">
    <source>
        <dbReference type="Proteomes" id="UP000319175"/>
    </source>
</evidence>
<sequence>MIFHFKLPVSIALLFVFSHTAKAQEKYTLQRALQTAKASNPFLKTEQFAIGIAQAEAITSKQWYNPKLGLNYINIASQKNAAPNSDLYSAINNQYAFQLGKTFQVAGQRKHKIDMAGKNIAFAEKSYAETERNLFLEVAQKWLEVWVAQKQLDILTSAKNNIDSLVITNQNRYKNQVITQTDLYRTQLLSKQYAIQYKTMLQEHANKKTELRFLLGSKDSLSIDMKDPFLFSGSENIEGLLAQSLENRSDITTAKTLIEVSDSNIKLQKSLAFPQPEVGVIYNPQNTIPYWGIYATFDLPFFNRNQGEIKKSVVLKKQAEQHLFTIQEQLQTEIKTAYASYKLQKQNVQNFETVLEQSQSILDNVKYAYLKSGTTIIDFLEAQRSWLETQQQYYEALQHYRQSYFQLLYATGLINQLAK</sequence>
<feature type="signal peptide" evidence="2">
    <location>
        <begin position="1"/>
        <end position="23"/>
    </location>
</feature>
<dbReference type="RefSeq" id="WP_140001634.1">
    <property type="nucleotide sequence ID" value="NZ_VFJE01000056.1"/>
</dbReference>
<dbReference type="Gene3D" id="1.20.1600.10">
    <property type="entry name" value="Outer membrane efflux proteins (OEP)"/>
    <property type="match status" value="1"/>
</dbReference>
<evidence type="ECO:0000256" key="2">
    <source>
        <dbReference type="SAM" id="SignalP"/>
    </source>
</evidence>
<dbReference type="PANTHER" id="PTHR30203:SF24">
    <property type="entry name" value="BLR4935 PROTEIN"/>
    <property type="match status" value="1"/>
</dbReference>
<organism evidence="3 4">
    <name type="scientific">Flavobacterium microcysteis</name>
    <dbReference type="NCBI Taxonomy" id="2596891"/>
    <lineage>
        <taxon>Bacteria</taxon>
        <taxon>Pseudomonadati</taxon>
        <taxon>Bacteroidota</taxon>
        <taxon>Flavobacteriia</taxon>
        <taxon>Flavobacteriales</taxon>
        <taxon>Flavobacteriaceae</taxon>
        <taxon>Flavobacterium</taxon>
    </lineage>
</organism>
<reference evidence="3 4" key="1">
    <citation type="submission" date="2019-06" db="EMBL/GenBank/DDBJ databases">
        <title>Flavobacterium sp. MaA-Y11 from geoumgang.</title>
        <authorList>
            <person name="Jeong S."/>
        </authorList>
    </citation>
    <scope>NUCLEOTIDE SEQUENCE [LARGE SCALE GENOMIC DNA]</scope>
    <source>
        <strain evidence="3 4">MaA-Y11</strain>
    </source>
</reference>
<dbReference type="InterPro" id="IPR010131">
    <property type="entry name" value="MdtP/NodT-like"/>
</dbReference>
<proteinExistence type="inferred from homology"/>
<evidence type="ECO:0000256" key="1">
    <source>
        <dbReference type="ARBA" id="ARBA00007613"/>
    </source>
</evidence>
<dbReference type="Proteomes" id="UP000319175">
    <property type="component" value="Unassembled WGS sequence"/>
</dbReference>
<dbReference type="EMBL" id="VFJE01000056">
    <property type="protein sequence ID" value="TPD65393.1"/>
    <property type="molecule type" value="Genomic_DNA"/>
</dbReference>
<dbReference type="Pfam" id="PF02321">
    <property type="entry name" value="OEP"/>
    <property type="match status" value="2"/>
</dbReference>
<protein>
    <submittedName>
        <fullName evidence="3">TolC family protein</fullName>
    </submittedName>
</protein>
<keyword evidence="2" id="KW-0732">Signal</keyword>
<evidence type="ECO:0000313" key="3">
    <source>
        <dbReference type="EMBL" id="TPD65393.1"/>
    </source>
</evidence>
<name>A0A501PY88_9FLAO</name>
<dbReference type="SUPFAM" id="SSF56954">
    <property type="entry name" value="Outer membrane efflux proteins (OEP)"/>
    <property type="match status" value="1"/>
</dbReference>
<comment type="caution">
    <text evidence="3">The sequence shown here is derived from an EMBL/GenBank/DDBJ whole genome shotgun (WGS) entry which is preliminary data.</text>
</comment>
<dbReference type="InterPro" id="IPR003423">
    <property type="entry name" value="OMP_efflux"/>
</dbReference>
<dbReference type="PANTHER" id="PTHR30203">
    <property type="entry name" value="OUTER MEMBRANE CATION EFFLUX PROTEIN"/>
    <property type="match status" value="1"/>
</dbReference>
<dbReference type="OrthoDB" id="9791261at2"/>
<keyword evidence="4" id="KW-1185">Reference proteome</keyword>
<accession>A0A501PY88</accession>